<dbReference type="InterPro" id="IPR005545">
    <property type="entry name" value="YCII"/>
</dbReference>
<dbReference type="PANTHER" id="PTHR35174:SF3">
    <property type="entry name" value="BLL7171 PROTEIN"/>
    <property type="match status" value="1"/>
</dbReference>
<name>A0ABQ5UE64_9HYPH</name>
<evidence type="ECO:0000259" key="2">
    <source>
        <dbReference type="Pfam" id="PF03795"/>
    </source>
</evidence>
<keyword evidence="4" id="KW-1185">Reference proteome</keyword>
<evidence type="ECO:0000313" key="3">
    <source>
        <dbReference type="EMBL" id="GLQ09490.1"/>
    </source>
</evidence>
<dbReference type="RefSeq" id="WP_284389329.1">
    <property type="nucleotide sequence ID" value="NZ_BSNG01000001.1"/>
</dbReference>
<proteinExistence type="inferred from homology"/>
<comment type="caution">
    <text evidence="3">The sequence shown here is derived from an EMBL/GenBank/DDBJ whole genome shotgun (WGS) entry which is preliminary data.</text>
</comment>
<organism evidence="3 4">
    <name type="scientific">Devosia yakushimensis</name>
    <dbReference type="NCBI Taxonomy" id="470028"/>
    <lineage>
        <taxon>Bacteria</taxon>
        <taxon>Pseudomonadati</taxon>
        <taxon>Pseudomonadota</taxon>
        <taxon>Alphaproteobacteria</taxon>
        <taxon>Hyphomicrobiales</taxon>
        <taxon>Devosiaceae</taxon>
        <taxon>Devosia</taxon>
    </lineage>
</organism>
<dbReference type="PANTHER" id="PTHR35174">
    <property type="entry name" value="BLL7171 PROTEIN-RELATED"/>
    <property type="match status" value="1"/>
</dbReference>
<evidence type="ECO:0000313" key="4">
    <source>
        <dbReference type="Proteomes" id="UP001161406"/>
    </source>
</evidence>
<reference evidence="3" key="2">
    <citation type="submission" date="2023-01" db="EMBL/GenBank/DDBJ databases">
        <title>Draft genome sequence of Devosia yakushimensis strain NBRC 103855.</title>
        <authorList>
            <person name="Sun Q."/>
            <person name="Mori K."/>
        </authorList>
    </citation>
    <scope>NUCLEOTIDE SEQUENCE</scope>
    <source>
        <strain evidence="3">NBRC 103855</strain>
    </source>
</reference>
<comment type="similarity">
    <text evidence="1">Belongs to the YciI family.</text>
</comment>
<dbReference type="Gene3D" id="3.30.70.1060">
    <property type="entry name" value="Dimeric alpha+beta barrel"/>
    <property type="match status" value="1"/>
</dbReference>
<dbReference type="SUPFAM" id="SSF54909">
    <property type="entry name" value="Dimeric alpha+beta barrel"/>
    <property type="match status" value="1"/>
</dbReference>
<dbReference type="Pfam" id="PF03795">
    <property type="entry name" value="YCII"/>
    <property type="match status" value="1"/>
</dbReference>
<accession>A0ABQ5UE64</accession>
<dbReference type="Proteomes" id="UP001161406">
    <property type="component" value="Unassembled WGS sequence"/>
</dbReference>
<sequence>MKFLCLVHFESDAFDGITPEQQRQLDDATIEHDHRLRASGNLLIASPLAEPETAISIGRQRLAKLSQTDGPYTEAKEWVGGFLLLEAENMAAVLALLEDDPIKEYGRVEIRPLMEEHRHSETGQARPDFRTI</sequence>
<dbReference type="InterPro" id="IPR011008">
    <property type="entry name" value="Dimeric_a/b-barrel"/>
</dbReference>
<protein>
    <recommendedName>
        <fullName evidence="2">YCII-related domain-containing protein</fullName>
    </recommendedName>
</protein>
<feature type="domain" description="YCII-related" evidence="2">
    <location>
        <begin position="1"/>
        <end position="115"/>
    </location>
</feature>
<gene>
    <name evidence="3" type="ORF">GCM10007913_14220</name>
</gene>
<reference evidence="3" key="1">
    <citation type="journal article" date="2014" name="Int. J. Syst. Evol. Microbiol.">
        <title>Complete genome of a new Firmicutes species belonging to the dominant human colonic microbiota ('Ruminococcus bicirculans') reveals two chromosomes and a selective capacity to utilize plant glucans.</title>
        <authorList>
            <consortium name="NISC Comparative Sequencing Program"/>
            <person name="Wegmann U."/>
            <person name="Louis P."/>
            <person name="Goesmann A."/>
            <person name="Henrissat B."/>
            <person name="Duncan S.H."/>
            <person name="Flint H.J."/>
        </authorList>
    </citation>
    <scope>NUCLEOTIDE SEQUENCE</scope>
    <source>
        <strain evidence="3">NBRC 103855</strain>
    </source>
</reference>
<dbReference type="EMBL" id="BSNG01000001">
    <property type="protein sequence ID" value="GLQ09490.1"/>
    <property type="molecule type" value="Genomic_DNA"/>
</dbReference>
<evidence type="ECO:0000256" key="1">
    <source>
        <dbReference type="ARBA" id="ARBA00007689"/>
    </source>
</evidence>